<reference evidence="1" key="1">
    <citation type="submission" date="2022-11" db="EMBL/GenBank/DDBJ databases">
        <authorList>
            <person name="Petersen C."/>
        </authorList>
    </citation>
    <scope>NUCLEOTIDE SEQUENCE</scope>
    <source>
        <strain evidence="1">IBT 30069</strain>
    </source>
</reference>
<comment type="caution">
    <text evidence="1">The sequence shown here is derived from an EMBL/GenBank/DDBJ whole genome shotgun (WGS) entry which is preliminary data.</text>
</comment>
<sequence length="74" mass="8246">MASSFSAEQLIYSSPPNLLEGPCQTISDSVHDLEVKARLVHWKTFGEEVRAVSKTVNWADFPSALLYYASTQVQ</sequence>
<proteinExistence type="predicted"/>
<keyword evidence="2" id="KW-1185">Reference proteome</keyword>
<name>A0A9W9KDM5_9EURO</name>
<dbReference type="Proteomes" id="UP001149165">
    <property type="component" value="Unassembled WGS sequence"/>
</dbReference>
<dbReference type="AlphaFoldDB" id="A0A9W9KDM5"/>
<protein>
    <submittedName>
        <fullName evidence="1">Uncharacterized protein</fullName>
    </submittedName>
</protein>
<gene>
    <name evidence="1" type="ORF">N7456_007214</name>
</gene>
<dbReference type="EMBL" id="JAPQKH010000004">
    <property type="protein sequence ID" value="KAJ5101162.1"/>
    <property type="molecule type" value="Genomic_DNA"/>
</dbReference>
<evidence type="ECO:0000313" key="1">
    <source>
        <dbReference type="EMBL" id="KAJ5101162.1"/>
    </source>
</evidence>
<accession>A0A9W9KDM5</accession>
<evidence type="ECO:0000313" key="2">
    <source>
        <dbReference type="Proteomes" id="UP001149165"/>
    </source>
</evidence>
<reference evidence="1" key="2">
    <citation type="journal article" date="2023" name="IMA Fungus">
        <title>Comparative genomic study of the Penicillium genus elucidates a diverse pangenome and 15 lateral gene transfer events.</title>
        <authorList>
            <person name="Petersen C."/>
            <person name="Sorensen T."/>
            <person name="Nielsen M.R."/>
            <person name="Sondergaard T.E."/>
            <person name="Sorensen J.L."/>
            <person name="Fitzpatrick D.A."/>
            <person name="Frisvad J.C."/>
            <person name="Nielsen K.L."/>
        </authorList>
    </citation>
    <scope>NUCLEOTIDE SEQUENCE</scope>
    <source>
        <strain evidence="1">IBT 30069</strain>
    </source>
</reference>
<organism evidence="1 2">
    <name type="scientific">Penicillium angulare</name>
    <dbReference type="NCBI Taxonomy" id="116970"/>
    <lineage>
        <taxon>Eukaryota</taxon>
        <taxon>Fungi</taxon>
        <taxon>Dikarya</taxon>
        <taxon>Ascomycota</taxon>
        <taxon>Pezizomycotina</taxon>
        <taxon>Eurotiomycetes</taxon>
        <taxon>Eurotiomycetidae</taxon>
        <taxon>Eurotiales</taxon>
        <taxon>Aspergillaceae</taxon>
        <taxon>Penicillium</taxon>
    </lineage>
</organism>